<dbReference type="InterPro" id="IPR031107">
    <property type="entry name" value="Small_HSP"/>
</dbReference>
<dbReference type="InterPro" id="IPR008978">
    <property type="entry name" value="HSP20-like_chaperone"/>
</dbReference>
<name>A0A1F5P4S1_9BACT</name>
<dbReference type="SUPFAM" id="SSF49764">
    <property type="entry name" value="HSP20-like chaperones"/>
    <property type="match status" value="1"/>
</dbReference>
<protein>
    <submittedName>
        <fullName evidence="5">Uncharacterized protein</fullName>
    </submittedName>
</protein>
<dbReference type="PROSITE" id="PS51203">
    <property type="entry name" value="CS"/>
    <property type="match status" value="1"/>
</dbReference>
<dbReference type="Proteomes" id="UP000176339">
    <property type="component" value="Unassembled WGS sequence"/>
</dbReference>
<reference evidence="5 6" key="1">
    <citation type="journal article" date="2016" name="Nat. Commun.">
        <title>Thousands of microbial genomes shed light on interconnected biogeochemical processes in an aquifer system.</title>
        <authorList>
            <person name="Anantharaman K."/>
            <person name="Brown C.T."/>
            <person name="Hug L.A."/>
            <person name="Sharon I."/>
            <person name="Castelle C.J."/>
            <person name="Probst A.J."/>
            <person name="Thomas B.C."/>
            <person name="Singh A."/>
            <person name="Wilkins M.J."/>
            <person name="Karaoz U."/>
            <person name="Brodie E.L."/>
            <person name="Williams K.H."/>
            <person name="Hubbard S.S."/>
            <person name="Banfield J.F."/>
        </authorList>
    </citation>
    <scope>NUCLEOTIDE SEQUENCE [LARGE SCALE GENOMIC DNA]</scope>
</reference>
<evidence type="ECO:0000256" key="1">
    <source>
        <dbReference type="PROSITE-ProRule" id="PRU00285"/>
    </source>
</evidence>
<organism evidence="5 6">
    <name type="scientific">Candidatus Doudnabacteria bacterium RIFCSPHIGHO2_01_FULL_49_9</name>
    <dbReference type="NCBI Taxonomy" id="1817827"/>
    <lineage>
        <taxon>Bacteria</taxon>
        <taxon>Candidatus Doudnaibacteriota</taxon>
    </lineage>
</organism>
<dbReference type="Pfam" id="PF00011">
    <property type="entry name" value="HSP20"/>
    <property type="match status" value="1"/>
</dbReference>
<feature type="domain" description="CS" evidence="4">
    <location>
        <begin position="16"/>
        <end position="120"/>
    </location>
</feature>
<dbReference type="PROSITE" id="PS01031">
    <property type="entry name" value="SHSP"/>
    <property type="match status" value="1"/>
</dbReference>
<proteinExistence type="inferred from homology"/>
<dbReference type="Gene3D" id="2.60.40.790">
    <property type="match status" value="1"/>
</dbReference>
<sequence length="124" mass="14171">MERDNSELQKISDEGEGQLTVDVYQTPDEIVVESTIAGVKPDDIEIDVTSESVTIRGERHQEQKIAESDYFYKECFWGKFSRSIILPQEVDPEKAHSALKNGLLVIRLPKIHRNKSKKIKVKSD</sequence>
<evidence type="ECO:0000259" key="3">
    <source>
        <dbReference type="PROSITE" id="PS01031"/>
    </source>
</evidence>
<evidence type="ECO:0000259" key="4">
    <source>
        <dbReference type="PROSITE" id="PS51203"/>
    </source>
</evidence>
<comment type="caution">
    <text evidence="5">The sequence shown here is derived from an EMBL/GenBank/DDBJ whole genome shotgun (WGS) entry which is preliminary data.</text>
</comment>
<dbReference type="InterPro" id="IPR002068">
    <property type="entry name" value="A-crystallin/Hsp20_dom"/>
</dbReference>
<evidence type="ECO:0000313" key="5">
    <source>
        <dbReference type="EMBL" id="OGE84600.1"/>
    </source>
</evidence>
<dbReference type="EMBL" id="MFEN01000003">
    <property type="protein sequence ID" value="OGE84600.1"/>
    <property type="molecule type" value="Genomic_DNA"/>
</dbReference>
<accession>A0A1F5P4S1</accession>
<dbReference type="PANTHER" id="PTHR11527">
    <property type="entry name" value="HEAT-SHOCK PROTEIN 20 FAMILY MEMBER"/>
    <property type="match status" value="1"/>
</dbReference>
<evidence type="ECO:0000313" key="6">
    <source>
        <dbReference type="Proteomes" id="UP000176339"/>
    </source>
</evidence>
<dbReference type="AlphaFoldDB" id="A0A1F5P4S1"/>
<comment type="similarity">
    <text evidence="1 2">Belongs to the small heat shock protein (HSP20) family.</text>
</comment>
<evidence type="ECO:0000256" key="2">
    <source>
        <dbReference type="RuleBase" id="RU003616"/>
    </source>
</evidence>
<dbReference type="CDD" id="cd06464">
    <property type="entry name" value="ACD_sHsps-like"/>
    <property type="match status" value="1"/>
</dbReference>
<gene>
    <name evidence="5" type="ORF">A2846_03695</name>
</gene>
<feature type="domain" description="SHSP" evidence="3">
    <location>
        <begin position="12"/>
        <end position="124"/>
    </location>
</feature>
<dbReference type="InterPro" id="IPR007052">
    <property type="entry name" value="CS_dom"/>
</dbReference>